<feature type="domain" description="AAA" evidence="1">
    <location>
        <begin position="29"/>
        <end position="136"/>
    </location>
</feature>
<dbReference type="Proteomes" id="UP000824189">
    <property type="component" value="Unassembled WGS sequence"/>
</dbReference>
<evidence type="ECO:0000313" key="4">
    <source>
        <dbReference type="Proteomes" id="UP000824189"/>
    </source>
</evidence>
<evidence type="ECO:0000313" key="3">
    <source>
        <dbReference type="EMBL" id="HIW95080.1"/>
    </source>
</evidence>
<evidence type="ECO:0000259" key="1">
    <source>
        <dbReference type="Pfam" id="PF13173"/>
    </source>
</evidence>
<reference evidence="3" key="1">
    <citation type="journal article" date="2021" name="PeerJ">
        <title>Extensive microbial diversity within the chicken gut microbiome revealed by metagenomics and culture.</title>
        <authorList>
            <person name="Gilroy R."/>
            <person name="Ravi A."/>
            <person name="Getino M."/>
            <person name="Pursley I."/>
            <person name="Horton D.L."/>
            <person name="Alikhan N.F."/>
            <person name="Baker D."/>
            <person name="Gharbi K."/>
            <person name="Hall N."/>
            <person name="Watson M."/>
            <person name="Adriaenssens E.M."/>
            <person name="Foster-Nyarko E."/>
            <person name="Jarju S."/>
            <person name="Secka A."/>
            <person name="Antonio M."/>
            <person name="Oren A."/>
            <person name="Chaudhuri R.R."/>
            <person name="La Ragione R."/>
            <person name="Hildebrand F."/>
            <person name="Pallen M.J."/>
        </authorList>
    </citation>
    <scope>NUCLEOTIDE SEQUENCE</scope>
    <source>
        <strain evidence="3">4376</strain>
    </source>
</reference>
<feature type="domain" description="DUF4143" evidence="2">
    <location>
        <begin position="203"/>
        <end position="367"/>
    </location>
</feature>
<gene>
    <name evidence="3" type="ORF">H9867_01115</name>
</gene>
<protein>
    <submittedName>
        <fullName evidence="3">DUF4143 domain-containing protein</fullName>
    </submittedName>
</protein>
<dbReference type="InterPro" id="IPR041682">
    <property type="entry name" value="AAA_14"/>
</dbReference>
<comment type="caution">
    <text evidence="3">The sequence shown here is derived from an EMBL/GenBank/DDBJ whole genome shotgun (WGS) entry which is preliminary data.</text>
</comment>
<proteinExistence type="predicted"/>
<dbReference type="AlphaFoldDB" id="A0A9D1RWT4"/>
<reference evidence="3" key="2">
    <citation type="submission" date="2021-04" db="EMBL/GenBank/DDBJ databases">
        <authorList>
            <person name="Gilroy R."/>
        </authorList>
    </citation>
    <scope>NUCLEOTIDE SEQUENCE</scope>
    <source>
        <strain evidence="3">4376</strain>
    </source>
</reference>
<dbReference type="Pfam" id="PF13173">
    <property type="entry name" value="AAA_14"/>
    <property type="match status" value="1"/>
</dbReference>
<dbReference type="Pfam" id="PF13635">
    <property type="entry name" value="DUF4143"/>
    <property type="match status" value="1"/>
</dbReference>
<organism evidence="3 4">
    <name type="scientific">Candidatus Corynebacterium gallistercoris</name>
    <dbReference type="NCBI Taxonomy" id="2838530"/>
    <lineage>
        <taxon>Bacteria</taxon>
        <taxon>Bacillati</taxon>
        <taxon>Actinomycetota</taxon>
        <taxon>Actinomycetes</taxon>
        <taxon>Mycobacteriales</taxon>
        <taxon>Corynebacteriaceae</taxon>
        <taxon>Corynebacterium</taxon>
    </lineage>
</organism>
<dbReference type="InterPro" id="IPR025420">
    <property type="entry name" value="DUF4143"/>
</dbReference>
<evidence type="ECO:0000259" key="2">
    <source>
        <dbReference type="Pfam" id="PF13635"/>
    </source>
</evidence>
<name>A0A9D1RWT4_9CORY</name>
<dbReference type="PANTHER" id="PTHR43566">
    <property type="entry name" value="CONSERVED PROTEIN"/>
    <property type="match status" value="1"/>
</dbReference>
<accession>A0A9D1RWT4</accession>
<dbReference type="PANTHER" id="PTHR43566:SF2">
    <property type="entry name" value="DUF4143 DOMAIN-CONTAINING PROTEIN"/>
    <property type="match status" value="1"/>
</dbReference>
<dbReference type="EMBL" id="DXFZ01000014">
    <property type="protein sequence ID" value="HIW95080.1"/>
    <property type="molecule type" value="Genomic_DNA"/>
</dbReference>
<sequence>MNRENSGKSSYTPRVVDAQLQRSLSLSGAVIIEGARACGKTMTALNAAQSHVFLDSEEAQQLTIISPNLLLEGATPRLIDEWQLEPSVWNAVRREVDRRGTDGQFILTGSSVPDDDATRHTGAGRFLLVRERTMTWHERGLSTGGVSLSALFDTGSVTPSTDSLPFEDAVSNLCTSGFPAHIHRSPEDSAVVMSAYAEELTRADVRRIADIRHQPETIEALLRALARSVASEVSFTTLAKDMRSTVPDISAETVSRYVHLLERLFALEATPPWTGKLRSRASIRRSPKYNLVDPSLAAALLGATPDKLMSDPLTVGLLFESAVLHDFTVFIEALGGRAHHYRDSNGNEIDIVLTLPDGRWGAVEVKLGGNAAAPAAPKLRRVAEQLDTPEPPSFLAIVTGTGMTLPLTDGCVTFPLHALSP</sequence>